<name>A0A2K2DBM8_BRADI</name>
<keyword evidence="3" id="KW-1185">Reference proteome</keyword>
<evidence type="ECO:0000313" key="2">
    <source>
        <dbReference type="EnsemblPlants" id="PNT71696"/>
    </source>
</evidence>
<dbReference type="AlphaFoldDB" id="A0A2K2DBM8"/>
<dbReference type="PANTHER" id="PTHR33186">
    <property type="entry name" value="OS10G0136150 PROTEIN-RELATED"/>
    <property type="match status" value="1"/>
</dbReference>
<evidence type="ECO:0000313" key="3">
    <source>
        <dbReference type="Proteomes" id="UP000008810"/>
    </source>
</evidence>
<accession>A0A2K2DBM8</accession>
<dbReference type="PANTHER" id="PTHR33186:SF22">
    <property type="entry name" value="F-BOX DOMAIN-CONTAINING PROTEIN"/>
    <property type="match status" value="1"/>
</dbReference>
<reference evidence="1" key="2">
    <citation type="submission" date="2017-06" db="EMBL/GenBank/DDBJ databases">
        <title>WGS assembly of Brachypodium distachyon.</title>
        <authorList>
            <consortium name="The International Brachypodium Initiative"/>
            <person name="Lucas S."/>
            <person name="Harmon-Smith M."/>
            <person name="Lail K."/>
            <person name="Tice H."/>
            <person name="Grimwood J."/>
            <person name="Bruce D."/>
            <person name="Barry K."/>
            <person name="Shu S."/>
            <person name="Lindquist E."/>
            <person name="Wang M."/>
            <person name="Pitluck S."/>
            <person name="Vogel J.P."/>
            <person name="Garvin D.F."/>
            <person name="Mockler T.C."/>
            <person name="Schmutz J."/>
            <person name="Rokhsar D."/>
            <person name="Bevan M.W."/>
        </authorList>
    </citation>
    <scope>NUCLEOTIDE SEQUENCE</scope>
    <source>
        <strain evidence="1">Bd21</strain>
    </source>
</reference>
<dbReference type="EnsemblPlants" id="PNT71696">
    <property type="protein sequence ID" value="PNT71696"/>
    <property type="gene ID" value="BRADI_2g33886v3"/>
</dbReference>
<gene>
    <name evidence="1" type="ORF">BRADI_2g33886v3</name>
</gene>
<sequence>MTADERRVPLPANMDLAAGFGVAVLYAAQGCDHHGWQGQGGPFRMAVVSTSYVVGDGVTSARLYLSETGLWGELTSVYYLNACVRNMPSVLVGDALYFTCFGNHIVKYWPHLTCQCLRSQSWTLGDSSEQE</sequence>
<evidence type="ECO:0000313" key="1">
    <source>
        <dbReference type="EMBL" id="PNT71696.1"/>
    </source>
</evidence>
<reference evidence="2" key="3">
    <citation type="submission" date="2018-08" db="UniProtKB">
        <authorList>
            <consortium name="EnsemblPlants"/>
        </authorList>
    </citation>
    <scope>IDENTIFICATION</scope>
    <source>
        <strain evidence="2">cv. Bd21</strain>
    </source>
</reference>
<reference evidence="1 2" key="1">
    <citation type="journal article" date="2010" name="Nature">
        <title>Genome sequencing and analysis of the model grass Brachypodium distachyon.</title>
        <authorList>
            <consortium name="International Brachypodium Initiative"/>
        </authorList>
    </citation>
    <scope>NUCLEOTIDE SEQUENCE [LARGE SCALE GENOMIC DNA]</scope>
    <source>
        <strain evidence="1 2">Bd21</strain>
    </source>
</reference>
<dbReference type="EMBL" id="CM000881">
    <property type="protein sequence ID" value="PNT71696.1"/>
    <property type="molecule type" value="Genomic_DNA"/>
</dbReference>
<dbReference type="Gramene" id="PNT71696">
    <property type="protein sequence ID" value="PNT71696"/>
    <property type="gene ID" value="BRADI_2g33886v3"/>
</dbReference>
<dbReference type="InParanoid" id="A0A2K2DBM8"/>
<proteinExistence type="predicted"/>
<dbReference type="PROSITE" id="PS51257">
    <property type="entry name" value="PROKAR_LIPOPROTEIN"/>
    <property type="match status" value="1"/>
</dbReference>
<organism evidence="1">
    <name type="scientific">Brachypodium distachyon</name>
    <name type="common">Purple false brome</name>
    <name type="synonym">Trachynia distachya</name>
    <dbReference type="NCBI Taxonomy" id="15368"/>
    <lineage>
        <taxon>Eukaryota</taxon>
        <taxon>Viridiplantae</taxon>
        <taxon>Streptophyta</taxon>
        <taxon>Embryophyta</taxon>
        <taxon>Tracheophyta</taxon>
        <taxon>Spermatophyta</taxon>
        <taxon>Magnoliopsida</taxon>
        <taxon>Liliopsida</taxon>
        <taxon>Poales</taxon>
        <taxon>Poaceae</taxon>
        <taxon>BOP clade</taxon>
        <taxon>Pooideae</taxon>
        <taxon>Stipodae</taxon>
        <taxon>Brachypodieae</taxon>
        <taxon>Brachypodium</taxon>
    </lineage>
</organism>
<protein>
    <submittedName>
        <fullName evidence="1 2">Uncharacterized protein</fullName>
    </submittedName>
</protein>
<dbReference type="Proteomes" id="UP000008810">
    <property type="component" value="Chromosome 2"/>
</dbReference>